<evidence type="ECO:0000313" key="5">
    <source>
        <dbReference type="EMBL" id="RKD31889.1"/>
    </source>
</evidence>
<dbReference type="InterPro" id="IPR009051">
    <property type="entry name" value="Helical_ferredxn"/>
</dbReference>
<accession>A0A419T381</accession>
<dbReference type="Gene3D" id="3.30.70.20">
    <property type="match status" value="1"/>
</dbReference>
<dbReference type="InterPro" id="IPR028261">
    <property type="entry name" value="DPD_II"/>
</dbReference>
<dbReference type="Gene3D" id="1.10.1060.10">
    <property type="entry name" value="Alpha-helical ferredoxin"/>
    <property type="match status" value="1"/>
</dbReference>
<evidence type="ECO:0000256" key="2">
    <source>
        <dbReference type="ARBA" id="ARBA00023004"/>
    </source>
</evidence>
<evidence type="ECO:0000256" key="3">
    <source>
        <dbReference type="ARBA" id="ARBA00023014"/>
    </source>
</evidence>
<keyword evidence="2" id="KW-0408">Iron</keyword>
<dbReference type="SUPFAM" id="SSF51971">
    <property type="entry name" value="Nucleotide-binding domain"/>
    <property type="match status" value="2"/>
</dbReference>
<dbReference type="Pfam" id="PF07992">
    <property type="entry name" value="Pyr_redox_2"/>
    <property type="match status" value="1"/>
</dbReference>
<keyword evidence="6" id="KW-1185">Reference proteome</keyword>
<dbReference type="SUPFAM" id="SSF54862">
    <property type="entry name" value="4Fe-4S ferredoxins"/>
    <property type="match status" value="1"/>
</dbReference>
<sequence>MSELRPKIVKLAKMVGGIAGAMNKIDENSPEYYSLDCVVTDDMADIAMIMGLRKPRTFEYVAKRSGKSKKETKALLEQLAYTGVAKVWKDKEDHKERFFVNIFAPGMLEMMVNNREQLNEHPEIGKAFEEYTRLRLAPMASKFPQGMAMMRVIPVEEAIKDIPGTKPWEHLSYYLDKYDTFTVSDCSCRQSRRVIDEGCGHLEKDICIQMGEGAEYYIKTGRGRQISREEAKEIIKFAENNGLMHEMPHTDGLGESAAICNCCGCSCFSLRLATLFNTPDAIRSNFTAKVDKENCVACGQCVENCPVNALKLGQKLCSKTPVTIKAEPTARDHIWNESNWNVDYRENRKDVTEEGTSPCKTACPAHISVQGYIKLAASGRYHEALELIKKENPFPAVCGRICPHGCESECTRGDIDEPVSIDEIKKFIADKELDGSIRYIPPMRYHLGNKIAIIGSGPSGLSCAYYLAIDGYQVTVFEKEEKLGGMLTLGIPSFRLEKEVINAEINVLREMGVTFKTGIEVGKDITLNELRNEGYEAFYLAVGAQGGRSLSIEGEEAKGVISGVDFLRDVNLGKKVELSGNVVVIGGGNVAIDVARTGTRQGADSVHLYCLEDLSEMPALPDEIAEAEEDNVFFHNGWGPKRILTEDGKVTGVEFKRCIRVFDKDQRFAPEYEENDTIIVEADTVLLSIGQSIQWGGLLSESKVEQKGNGTAIADSLTLQTSEPDVFVGGDCFTGPKFAIHAIAAGKEGAISIHRYVQPGQSLVFGRDRREYHAFDKNNVAIGLQDFDMTPRQRPGHSPEKKGSIYDERMTFTEEQLKKETERCLGCGAVEIDNYMCIGCGMCTTKCKFDAIHLERIYNTVPNTYEKLPVKIATNAIVRTGKIAATTLKESVSRRS</sequence>
<dbReference type="AlphaFoldDB" id="A0A419T381"/>
<keyword evidence="1" id="KW-0479">Metal-binding</keyword>
<dbReference type="GO" id="GO:0051536">
    <property type="term" value="F:iron-sulfur cluster binding"/>
    <property type="evidence" value="ECO:0007669"/>
    <property type="project" value="UniProtKB-KW"/>
</dbReference>
<gene>
    <name evidence="5" type="ORF">BET01_19150</name>
</gene>
<dbReference type="Pfam" id="PF00037">
    <property type="entry name" value="Fer4"/>
    <property type="match status" value="2"/>
</dbReference>
<evidence type="ECO:0000256" key="1">
    <source>
        <dbReference type="ARBA" id="ARBA00022723"/>
    </source>
</evidence>
<dbReference type="InterPro" id="IPR036188">
    <property type="entry name" value="FAD/NAD-bd_sf"/>
</dbReference>
<dbReference type="InterPro" id="IPR017900">
    <property type="entry name" value="4Fe4S_Fe_S_CS"/>
</dbReference>
<dbReference type="Proteomes" id="UP000284277">
    <property type="component" value="Unassembled WGS sequence"/>
</dbReference>
<organism evidence="5 6">
    <name type="scientific">Lacrimispora algidixylanolytica</name>
    <dbReference type="NCBI Taxonomy" id="94868"/>
    <lineage>
        <taxon>Bacteria</taxon>
        <taxon>Bacillati</taxon>
        <taxon>Bacillota</taxon>
        <taxon>Clostridia</taxon>
        <taxon>Lachnospirales</taxon>
        <taxon>Lachnospiraceae</taxon>
        <taxon>Lacrimispora</taxon>
    </lineage>
</organism>
<feature type="domain" description="4Fe-4S ferredoxin-type" evidence="4">
    <location>
        <begin position="828"/>
        <end position="857"/>
    </location>
</feature>
<name>A0A419T381_9FIRM</name>
<evidence type="ECO:0000313" key="6">
    <source>
        <dbReference type="Proteomes" id="UP000284277"/>
    </source>
</evidence>
<dbReference type="PROSITE" id="PS00198">
    <property type="entry name" value="4FE4S_FER_1"/>
    <property type="match status" value="1"/>
</dbReference>
<proteinExistence type="predicted"/>
<dbReference type="SUPFAM" id="SSF46548">
    <property type="entry name" value="alpha-helical ferredoxin"/>
    <property type="match status" value="2"/>
</dbReference>
<dbReference type="Pfam" id="PF14691">
    <property type="entry name" value="Fer4_20"/>
    <property type="match status" value="1"/>
</dbReference>
<dbReference type="PANTHER" id="PTHR42783:SF3">
    <property type="entry name" value="GLUTAMATE SYNTHASE [NADPH] SMALL CHAIN-RELATED"/>
    <property type="match status" value="1"/>
</dbReference>
<feature type="domain" description="4Fe-4S ferredoxin-type" evidence="4">
    <location>
        <begin position="286"/>
        <end position="315"/>
    </location>
</feature>
<protein>
    <submittedName>
        <fullName evidence="5">Pyridine nucleotide-disulfide oxidoreductase</fullName>
    </submittedName>
</protein>
<keyword evidence="3" id="KW-0411">Iron-sulfur</keyword>
<dbReference type="GO" id="GO:0046872">
    <property type="term" value="F:metal ion binding"/>
    <property type="evidence" value="ECO:0007669"/>
    <property type="project" value="UniProtKB-KW"/>
</dbReference>
<comment type="caution">
    <text evidence="5">The sequence shown here is derived from an EMBL/GenBank/DDBJ whole genome shotgun (WGS) entry which is preliminary data.</text>
</comment>
<dbReference type="OrthoDB" id="9803192at2"/>
<dbReference type="GO" id="GO:0016491">
    <property type="term" value="F:oxidoreductase activity"/>
    <property type="evidence" value="ECO:0007669"/>
    <property type="project" value="InterPro"/>
</dbReference>
<evidence type="ECO:0000259" key="4">
    <source>
        <dbReference type="PROSITE" id="PS51379"/>
    </source>
</evidence>
<dbReference type="PROSITE" id="PS51379">
    <property type="entry name" value="4FE4S_FER_2"/>
    <property type="match status" value="2"/>
</dbReference>
<dbReference type="PANTHER" id="PTHR42783">
    <property type="entry name" value="GLUTAMATE SYNTHASE [NADPH] SMALL CHAIN"/>
    <property type="match status" value="1"/>
</dbReference>
<dbReference type="InterPro" id="IPR017896">
    <property type="entry name" value="4Fe4S_Fe-S-bd"/>
</dbReference>
<dbReference type="EMBL" id="MCIA01000015">
    <property type="protein sequence ID" value="RKD31889.1"/>
    <property type="molecule type" value="Genomic_DNA"/>
</dbReference>
<dbReference type="InterPro" id="IPR023753">
    <property type="entry name" value="FAD/NAD-binding_dom"/>
</dbReference>
<dbReference type="Gene3D" id="3.50.50.60">
    <property type="entry name" value="FAD/NAD(P)-binding domain"/>
    <property type="match status" value="2"/>
</dbReference>
<dbReference type="RefSeq" id="WP_120196792.1">
    <property type="nucleotide sequence ID" value="NZ_MCIA01000015.1"/>
</dbReference>
<dbReference type="PRINTS" id="PR00419">
    <property type="entry name" value="ADXRDTASE"/>
</dbReference>
<reference evidence="5 6" key="1">
    <citation type="submission" date="2016-08" db="EMBL/GenBank/DDBJ databases">
        <title>A new outlook on sporulation: Clostridium algidixylanolyticum.</title>
        <authorList>
            <person name="Poppleton D.I."/>
            <person name="Gribaldo S."/>
        </authorList>
    </citation>
    <scope>NUCLEOTIDE SEQUENCE [LARGE SCALE GENOMIC DNA]</scope>
    <source>
        <strain evidence="5 6">SPL73</strain>
    </source>
</reference>